<dbReference type="RefSeq" id="WP_111750813.1">
    <property type="nucleotide sequence ID" value="NZ_PTPX01000020.1"/>
</dbReference>
<accession>A0A328BUN9</accession>
<dbReference type="Proteomes" id="UP000248689">
    <property type="component" value="Unassembled WGS sequence"/>
</dbReference>
<reference evidence="2" key="1">
    <citation type="submission" date="2018-02" db="EMBL/GenBank/DDBJ databases">
        <title>Glaesserella australis sp. nov., isolated from the lungs of pigs.</title>
        <authorList>
            <person name="Turni C."/>
            <person name="Christensen H."/>
        </authorList>
    </citation>
    <scope>NUCLEOTIDE SEQUENCE [LARGE SCALE GENOMIC DNA]</scope>
    <source>
        <strain evidence="2">HS4635</strain>
    </source>
</reference>
<dbReference type="InterPro" id="IPR036687">
    <property type="entry name" value="DinI-like_sf"/>
</dbReference>
<proteinExistence type="predicted"/>
<protein>
    <submittedName>
        <fullName evidence="1">DinI family protein</fullName>
    </submittedName>
</protein>
<evidence type="ECO:0000313" key="1">
    <source>
        <dbReference type="EMBL" id="RAL17893.1"/>
    </source>
</evidence>
<gene>
    <name evidence="1" type="ORF">C5N92_10555</name>
</gene>
<dbReference type="EMBL" id="PTPX01000020">
    <property type="protein sequence ID" value="RAL17893.1"/>
    <property type="molecule type" value="Genomic_DNA"/>
</dbReference>
<name>A0A328BUN9_9PAST</name>
<dbReference type="Pfam" id="PF06183">
    <property type="entry name" value="DinI"/>
    <property type="match status" value="1"/>
</dbReference>
<dbReference type="AlphaFoldDB" id="A0A328BUN9"/>
<organism evidence="1 2">
    <name type="scientific">Glaesserella australis</name>
    <dbReference type="NCBI Taxonomy" id="2094024"/>
    <lineage>
        <taxon>Bacteria</taxon>
        <taxon>Pseudomonadati</taxon>
        <taxon>Pseudomonadota</taxon>
        <taxon>Gammaproteobacteria</taxon>
        <taxon>Pasteurellales</taxon>
        <taxon>Pasteurellaceae</taxon>
        <taxon>Glaesserella</taxon>
    </lineage>
</organism>
<dbReference type="InterPro" id="IPR010391">
    <property type="entry name" value="DNA_damage-inducible_DinI-like"/>
</dbReference>
<comment type="caution">
    <text evidence="1">The sequence shown here is derived from an EMBL/GenBank/DDBJ whole genome shotgun (WGS) entry which is preliminary data.</text>
</comment>
<evidence type="ECO:0000313" key="2">
    <source>
        <dbReference type="Proteomes" id="UP000248689"/>
    </source>
</evidence>
<dbReference type="Gene3D" id="3.30.910.10">
    <property type="entry name" value="DinI-like"/>
    <property type="match status" value="1"/>
</dbReference>
<sequence length="83" mass="9729">MKVVDIRFVKERDSKKLAEQEKTMQKLARRIPERIAAKFSDIEVKVRFSSSSGIDVSGFKGNEKEKFMSFLEELWEDPFLLDD</sequence>
<keyword evidence="2" id="KW-1185">Reference proteome</keyword>
<dbReference type="SUPFAM" id="SSF54857">
    <property type="entry name" value="DNA damage-inducible protein DinI"/>
    <property type="match status" value="1"/>
</dbReference>
<dbReference type="OrthoDB" id="5685707at2"/>